<accession>U2P4Y6</accession>
<evidence type="ECO:0000313" key="3">
    <source>
        <dbReference type="Proteomes" id="UP000016648"/>
    </source>
</evidence>
<dbReference type="InterPro" id="IPR024311">
    <property type="entry name" value="Lipocalin-like"/>
</dbReference>
<keyword evidence="2" id="KW-0449">Lipoprotein</keyword>
<organism evidence="2 3">
    <name type="scientific">Segatella baroniae F0067</name>
    <dbReference type="NCBI Taxonomy" id="1115809"/>
    <lineage>
        <taxon>Bacteria</taxon>
        <taxon>Pseudomonadati</taxon>
        <taxon>Bacteroidota</taxon>
        <taxon>Bacteroidia</taxon>
        <taxon>Bacteroidales</taxon>
        <taxon>Prevotellaceae</taxon>
        <taxon>Segatella</taxon>
    </lineage>
</organism>
<dbReference type="PATRIC" id="fig|1115809.3.peg.1459"/>
<reference evidence="2 3" key="1">
    <citation type="submission" date="2013-08" db="EMBL/GenBank/DDBJ databases">
        <authorList>
            <person name="Durkin A.S."/>
            <person name="Haft D.R."/>
            <person name="McCorrison J."/>
            <person name="Torralba M."/>
            <person name="Gillis M."/>
            <person name="Haft D.H."/>
            <person name="Methe B."/>
            <person name="Sutton G."/>
            <person name="Nelson K.E."/>
        </authorList>
    </citation>
    <scope>NUCLEOTIDE SEQUENCE [LARGE SCALE GENOMIC DNA]</scope>
    <source>
        <strain evidence="2 3">F0067</strain>
    </source>
</reference>
<comment type="caution">
    <text evidence="2">The sequence shown here is derived from an EMBL/GenBank/DDBJ whole genome shotgun (WGS) entry which is preliminary data.</text>
</comment>
<evidence type="ECO:0000313" key="2">
    <source>
        <dbReference type="EMBL" id="ERK39226.1"/>
    </source>
</evidence>
<keyword evidence="3" id="KW-1185">Reference proteome</keyword>
<dbReference type="Proteomes" id="UP000016648">
    <property type="component" value="Unassembled WGS sequence"/>
</dbReference>
<dbReference type="PROSITE" id="PS51257">
    <property type="entry name" value="PROKAR_LIPOPROTEIN"/>
    <property type="match status" value="1"/>
</dbReference>
<name>U2P4Y6_9BACT</name>
<feature type="domain" description="Lipocalin-like" evidence="1">
    <location>
        <begin position="120"/>
        <end position="188"/>
    </location>
</feature>
<dbReference type="Pfam" id="PF12702">
    <property type="entry name" value="Lipocalin_3"/>
    <property type="match status" value="1"/>
</dbReference>
<dbReference type="EMBL" id="AWEY01000026">
    <property type="protein sequence ID" value="ERK39226.1"/>
    <property type="molecule type" value="Genomic_DNA"/>
</dbReference>
<sequence length="189" mass="20503">MNNGMKQALQGGMILLSIVMGACNHQKTAKPELTIDSLSSEWGKDSTAYGICGEGTAMHTLELVKDDGDTVSYFIEDRESGEPVVKGGLLTGDRMAVVGHLSEGELVADQVINLTALQGRWTSIDKNFEIQEGGVVASSVKAESNPWTSWKIFNGQLLLNKDTFRINSLGADSLYLENAAGIFTYKRQQ</sequence>
<dbReference type="AlphaFoldDB" id="U2P4Y6"/>
<evidence type="ECO:0000259" key="1">
    <source>
        <dbReference type="Pfam" id="PF12702"/>
    </source>
</evidence>
<gene>
    <name evidence="2" type="ORF">HMPREF9135_1967</name>
</gene>
<proteinExistence type="predicted"/>
<protein>
    <submittedName>
        <fullName evidence="2">Putative lipoprotein</fullName>
    </submittedName>
</protein>